<evidence type="ECO:0000313" key="3">
    <source>
        <dbReference type="Proteomes" id="UP000078492"/>
    </source>
</evidence>
<dbReference type="AlphaFoldDB" id="A0A151IS41"/>
<evidence type="ECO:0000256" key="1">
    <source>
        <dbReference type="SAM" id="MobiDB-lite"/>
    </source>
</evidence>
<dbReference type="Proteomes" id="UP000078492">
    <property type="component" value="Unassembled WGS sequence"/>
</dbReference>
<feature type="compositionally biased region" description="Polar residues" evidence="1">
    <location>
        <begin position="100"/>
        <end position="142"/>
    </location>
</feature>
<dbReference type="EMBL" id="KQ981112">
    <property type="protein sequence ID" value="KYN09424.1"/>
    <property type="molecule type" value="Genomic_DNA"/>
</dbReference>
<feature type="region of interest" description="Disordered" evidence="1">
    <location>
        <begin position="80"/>
        <end position="196"/>
    </location>
</feature>
<sequence>MDDETQDEEDLLSQPLQVNPQALDAAVGATSLAHLNNLMNAHHPQLLAKFRLEVNMLQNRNSLEALQAAMSSGNFGTLFPPLYMSSPPPPPPPPPSLPSQTSQNNHSQIAGSLGSQIGENQALACSTTSSRPASTSQPNESSPPRCRNNGESQGNSRNNGEAREGETRAASVNSQHPPGTNWSFEEQFRQVRQANT</sequence>
<organism evidence="2 3">
    <name type="scientific">Trachymyrmex cornetzi</name>
    <dbReference type="NCBI Taxonomy" id="471704"/>
    <lineage>
        <taxon>Eukaryota</taxon>
        <taxon>Metazoa</taxon>
        <taxon>Ecdysozoa</taxon>
        <taxon>Arthropoda</taxon>
        <taxon>Hexapoda</taxon>
        <taxon>Insecta</taxon>
        <taxon>Pterygota</taxon>
        <taxon>Neoptera</taxon>
        <taxon>Endopterygota</taxon>
        <taxon>Hymenoptera</taxon>
        <taxon>Apocrita</taxon>
        <taxon>Aculeata</taxon>
        <taxon>Formicoidea</taxon>
        <taxon>Formicidae</taxon>
        <taxon>Myrmicinae</taxon>
        <taxon>Trachymyrmex</taxon>
    </lineage>
</organism>
<feature type="compositionally biased region" description="Polar residues" evidence="1">
    <location>
        <begin position="149"/>
        <end position="159"/>
    </location>
</feature>
<gene>
    <name evidence="2" type="ORF">ALC57_18486</name>
</gene>
<name>A0A151IS41_9HYME</name>
<accession>A0A151IS41</accession>
<feature type="compositionally biased region" description="Polar residues" evidence="1">
    <location>
        <begin position="170"/>
        <end position="196"/>
    </location>
</feature>
<protein>
    <submittedName>
        <fullName evidence="2">Uncharacterized protein</fullName>
    </submittedName>
</protein>
<evidence type="ECO:0000313" key="2">
    <source>
        <dbReference type="EMBL" id="KYN09424.1"/>
    </source>
</evidence>
<reference evidence="2 3" key="1">
    <citation type="submission" date="2015-09" db="EMBL/GenBank/DDBJ databases">
        <title>Trachymyrmex cornetzi WGS genome.</title>
        <authorList>
            <person name="Nygaard S."/>
            <person name="Hu H."/>
            <person name="Boomsma J."/>
            <person name="Zhang G."/>
        </authorList>
    </citation>
    <scope>NUCLEOTIDE SEQUENCE [LARGE SCALE GENOMIC DNA]</scope>
    <source>
        <strain evidence="2">Tcor2-1</strain>
        <tissue evidence="2">Whole body</tissue>
    </source>
</reference>
<feature type="compositionally biased region" description="Pro residues" evidence="1">
    <location>
        <begin position="86"/>
        <end position="97"/>
    </location>
</feature>
<dbReference type="STRING" id="471704.A0A151IS41"/>
<proteinExistence type="predicted"/>
<keyword evidence="3" id="KW-1185">Reference proteome</keyword>